<name>A0A1R2AZE2_9CILI</name>
<evidence type="ECO:0000256" key="4">
    <source>
        <dbReference type="SAM" id="Phobius"/>
    </source>
</evidence>
<feature type="repeat" description="WD" evidence="2">
    <location>
        <begin position="81"/>
        <end position="114"/>
    </location>
</feature>
<dbReference type="GO" id="GO:0005216">
    <property type="term" value="F:monoatomic ion channel activity"/>
    <property type="evidence" value="ECO:0007669"/>
    <property type="project" value="InterPro"/>
</dbReference>
<feature type="transmembrane region" description="Helical" evidence="4">
    <location>
        <begin position="887"/>
        <end position="909"/>
    </location>
</feature>
<sequence length="1217" mass="141202">MASNTFDSSAVEIKNYIQQISSELQNRFTEKPVDYVISALDLSASGLFLIAGDYSGSVILFETNSIKGRDMTTINPQVKIDTAHVGAVNTVKFFNNTDTNYASGGEDGNFYLWNSGEKVFSYSSTGKIAHLLVESNSVWFANYPNKIINLEISRNRLVKERAFTVNTENLRLCKFFTMNKNKKLIYCDEKSINIYNLIRSDMESMLECGEVIEFCYIISLKSVAFSVKTENIVLWDVETDYRKEFIGSAGEWNVLSILDGDVLISAGKICESSYMKFWNIHDYTCIYSFNLESTPLIYCNNEIDESFYLFLECQTLLKVQQKEKLIEKSIKYSDEITDFEIYDGEPFTAIDSKLYYKNTPIDIEHIITCCKIKGTDLVLAYDNTVEIIDVRDPENVVPLYNAYNKIFALDFAQKENWLIVVSRDQDFSDIVIFDLAENVEKKEILNIEALVYQASIVRGVLIYSTDNEIIFYRIEGAKAEFKKEIFAKFQLKFCVYATEDIIFCAGNNEIIDFISIGNEAEPENIIFHGISSSFDTKKSKPKFGIENLKNRINSIAVNSSGLFLIVSKDDSIQFWNINDEIMIWDYQLLISSPCKIRVSQQSIFLNLQNEIIIIRDPTYIKYYPTPSIKTYASQSFTQRNYEKVMILGPNRSSLYFLGAISDISNDQTVDNYDSRIYEWVAFPHCLNILHIFSYIQNATLIQKAFANMCPFIRMVNGCSPLTVGLNTNNKEIIEIIVCEIAKTIEKTEENSIEREKMSKMIARIENDLPRVNNASPPSLSKIYDLAFRVIFQTGLKRHGCLINPNGVFLTDSSYLIDQNRFLLDKKQNIYEETNLVYRVSSFRMNFSLGSSEGLQFLESLCNCSDNDAFKTQIVQFIVLYKWEQVKYYIFLHNLLYLLFAISTLYYVAFTVEFSYFWHFFIFVINSFLLVYEWLQMSKSYLSNLWNILDIFRIIIVYLFLVAKYYFFYPEKYFDNLTEKRTYQLILVLVVGLTLLRGLSFFECYQKTRSMIKIFVDIIKDSIPFLLVLSCTTLAFTFIFMIIDINLDFGASLTDAYCINFGGFNTDNYGVFQLIIFHLATLINPLLMLNLLVSIMNETFSRLKENLITEDIKALAELVVEHESVIFWKKNRGHKKFLQSCSPETIGYIRIDKRSKRLEMLGETVDQLHNSMKQAEKRWRKKVEDFENKISKQRKEEITLYRTFNKDEADFRNKVSQI</sequence>
<feature type="transmembrane region" description="Helical" evidence="4">
    <location>
        <begin position="1070"/>
        <end position="1092"/>
    </location>
</feature>
<dbReference type="GO" id="GO:0098703">
    <property type="term" value="P:calcium ion import across plasma membrane"/>
    <property type="evidence" value="ECO:0007669"/>
    <property type="project" value="TreeGrafter"/>
</dbReference>
<protein>
    <recommendedName>
        <fullName evidence="7">Ion transport domain-containing protein</fullName>
    </recommendedName>
</protein>
<dbReference type="InterPro" id="IPR036322">
    <property type="entry name" value="WD40_repeat_dom_sf"/>
</dbReference>
<dbReference type="EMBL" id="MPUH01001150">
    <property type="protein sequence ID" value="OMJ69857.1"/>
    <property type="molecule type" value="Genomic_DNA"/>
</dbReference>
<dbReference type="InterPro" id="IPR024862">
    <property type="entry name" value="TRPV"/>
</dbReference>
<dbReference type="SUPFAM" id="SSF50978">
    <property type="entry name" value="WD40 repeat-like"/>
    <property type="match status" value="1"/>
</dbReference>
<comment type="caution">
    <text evidence="5">The sequence shown here is derived from an EMBL/GenBank/DDBJ whole genome shotgun (WGS) entry which is preliminary data.</text>
</comment>
<dbReference type="InterPro" id="IPR001680">
    <property type="entry name" value="WD40_rpt"/>
</dbReference>
<keyword evidence="1" id="KW-0677">Repeat</keyword>
<keyword evidence="3" id="KW-0175">Coiled coil</keyword>
<keyword evidence="2" id="KW-0853">WD repeat</keyword>
<evidence type="ECO:0000313" key="6">
    <source>
        <dbReference type="Proteomes" id="UP000187209"/>
    </source>
</evidence>
<proteinExistence type="predicted"/>
<organism evidence="5 6">
    <name type="scientific">Stentor coeruleus</name>
    <dbReference type="NCBI Taxonomy" id="5963"/>
    <lineage>
        <taxon>Eukaryota</taxon>
        <taxon>Sar</taxon>
        <taxon>Alveolata</taxon>
        <taxon>Ciliophora</taxon>
        <taxon>Postciliodesmatophora</taxon>
        <taxon>Heterotrichea</taxon>
        <taxon>Heterotrichida</taxon>
        <taxon>Stentoridae</taxon>
        <taxon>Stentor</taxon>
    </lineage>
</organism>
<gene>
    <name evidence="5" type="ORF">SteCoe_32313</name>
</gene>
<keyword evidence="4" id="KW-0472">Membrane</keyword>
<evidence type="ECO:0000256" key="2">
    <source>
        <dbReference type="PROSITE-ProRule" id="PRU00221"/>
    </source>
</evidence>
<evidence type="ECO:0000256" key="3">
    <source>
        <dbReference type="SAM" id="Coils"/>
    </source>
</evidence>
<dbReference type="Proteomes" id="UP000187209">
    <property type="component" value="Unassembled WGS sequence"/>
</dbReference>
<dbReference type="InterPro" id="IPR015943">
    <property type="entry name" value="WD40/YVTN_repeat-like_dom_sf"/>
</dbReference>
<keyword evidence="6" id="KW-1185">Reference proteome</keyword>
<reference evidence="5 6" key="1">
    <citation type="submission" date="2016-11" db="EMBL/GenBank/DDBJ databases">
        <title>The macronuclear genome of Stentor coeruleus: a giant cell with tiny introns.</title>
        <authorList>
            <person name="Slabodnick M."/>
            <person name="Ruby J.G."/>
            <person name="Reiff S.B."/>
            <person name="Swart E.C."/>
            <person name="Gosai S."/>
            <person name="Prabakaran S."/>
            <person name="Witkowska E."/>
            <person name="Larue G.E."/>
            <person name="Fisher S."/>
            <person name="Freeman R.M."/>
            <person name="Gunawardena J."/>
            <person name="Chu W."/>
            <person name="Stover N.A."/>
            <person name="Gregory B.D."/>
            <person name="Nowacki M."/>
            <person name="Derisi J."/>
            <person name="Roy S.W."/>
            <person name="Marshall W.F."/>
            <person name="Sood P."/>
        </authorList>
    </citation>
    <scope>NUCLEOTIDE SEQUENCE [LARGE SCALE GENOMIC DNA]</scope>
    <source>
        <strain evidence="5">WM001</strain>
    </source>
</reference>
<keyword evidence="4" id="KW-1133">Transmembrane helix</keyword>
<evidence type="ECO:0008006" key="7">
    <source>
        <dbReference type="Google" id="ProtNLM"/>
    </source>
</evidence>
<evidence type="ECO:0000313" key="5">
    <source>
        <dbReference type="EMBL" id="OMJ69857.1"/>
    </source>
</evidence>
<dbReference type="OrthoDB" id="7668193at2759"/>
<feature type="transmembrane region" description="Helical" evidence="4">
    <location>
        <begin position="946"/>
        <end position="967"/>
    </location>
</feature>
<dbReference type="PANTHER" id="PTHR10582:SF2">
    <property type="entry name" value="INACTIVE"/>
    <property type="match status" value="1"/>
</dbReference>
<dbReference type="PANTHER" id="PTHR10582">
    <property type="entry name" value="TRANSIENT RECEPTOR POTENTIAL ION CHANNEL PROTEIN"/>
    <property type="match status" value="1"/>
</dbReference>
<feature type="transmembrane region" description="Helical" evidence="4">
    <location>
        <begin position="982"/>
        <end position="1001"/>
    </location>
</feature>
<dbReference type="Gene3D" id="2.130.10.10">
    <property type="entry name" value="YVTN repeat-like/Quinoprotein amine dehydrogenase"/>
    <property type="match status" value="3"/>
</dbReference>
<feature type="coiled-coil region" evidence="3">
    <location>
        <begin position="1157"/>
        <end position="1195"/>
    </location>
</feature>
<dbReference type="SMART" id="SM00320">
    <property type="entry name" value="WD40"/>
    <property type="match status" value="4"/>
</dbReference>
<keyword evidence="4" id="KW-0812">Transmembrane</keyword>
<dbReference type="Pfam" id="PF00400">
    <property type="entry name" value="WD40"/>
    <property type="match status" value="1"/>
</dbReference>
<dbReference type="PROSITE" id="PS50082">
    <property type="entry name" value="WD_REPEATS_2"/>
    <property type="match status" value="1"/>
</dbReference>
<feature type="transmembrane region" description="Helical" evidence="4">
    <location>
        <begin position="915"/>
        <end position="934"/>
    </location>
</feature>
<dbReference type="AlphaFoldDB" id="A0A1R2AZE2"/>
<accession>A0A1R2AZE2</accession>
<dbReference type="GO" id="GO:0005886">
    <property type="term" value="C:plasma membrane"/>
    <property type="evidence" value="ECO:0007669"/>
    <property type="project" value="TreeGrafter"/>
</dbReference>
<feature type="transmembrane region" description="Helical" evidence="4">
    <location>
        <begin position="1022"/>
        <end position="1042"/>
    </location>
</feature>
<evidence type="ECO:0000256" key="1">
    <source>
        <dbReference type="ARBA" id="ARBA00022737"/>
    </source>
</evidence>